<sequence length="240" mass="25199">MMFVPATVAIVATALVQVVSGHFSIIYPEWRADTIELDNDTLGISQWNYPCGGIPDDFGNRTDWPLAGGPVAVKLRHPWTYIYINVGVSIRGANVTAFNMSLTPDLHNVTGKGLFCLPDLKMPSDLPDGTRGTFQIVTNGQDGQDMYNCADVTFRANAKVPDGVCVNDTGITATIIGQSNGGGSDMNMNMSMPTVTVTQTQAGPTSTTKPSSANGVAEAFGMTLAIVVGLACVASSGLGF</sequence>
<name>A0ACC0CU81_9PEZI</name>
<gene>
    <name evidence="1" type="ORF">F4821DRAFT_181173</name>
</gene>
<proteinExistence type="predicted"/>
<keyword evidence="2" id="KW-1185">Reference proteome</keyword>
<reference evidence="1 2" key="1">
    <citation type="journal article" date="2022" name="New Phytol.">
        <title>Ecological generalism drives hyperdiversity of secondary metabolite gene clusters in xylarialean endophytes.</title>
        <authorList>
            <person name="Franco M.E.E."/>
            <person name="Wisecaver J.H."/>
            <person name="Arnold A.E."/>
            <person name="Ju Y.M."/>
            <person name="Slot J.C."/>
            <person name="Ahrendt S."/>
            <person name="Moore L.P."/>
            <person name="Eastman K.E."/>
            <person name="Scott K."/>
            <person name="Konkel Z."/>
            <person name="Mondo S.J."/>
            <person name="Kuo A."/>
            <person name="Hayes R.D."/>
            <person name="Haridas S."/>
            <person name="Andreopoulos B."/>
            <person name="Riley R."/>
            <person name="LaButti K."/>
            <person name="Pangilinan J."/>
            <person name="Lipzen A."/>
            <person name="Amirebrahimi M."/>
            <person name="Yan J."/>
            <person name="Adam C."/>
            <person name="Keymanesh K."/>
            <person name="Ng V."/>
            <person name="Louie K."/>
            <person name="Northen T."/>
            <person name="Drula E."/>
            <person name="Henrissat B."/>
            <person name="Hsieh H.M."/>
            <person name="Youens-Clark K."/>
            <person name="Lutzoni F."/>
            <person name="Miadlikowska J."/>
            <person name="Eastwood D.C."/>
            <person name="Hamelin R.C."/>
            <person name="Grigoriev I.V."/>
            <person name="U'Ren J.M."/>
        </authorList>
    </citation>
    <scope>NUCLEOTIDE SEQUENCE [LARGE SCALE GENOMIC DNA]</scope>
    <source>
        <strain evidence="1 2">ER1909</strain>
    </source>
</reference>
<dbReference type="Proteomes" id="UP001497680">
    <property type="component" value="Unassembled WGS sequence"/>
</dbReference>
<organism evidence="1 2">
    <name type="scientific">Hypoxylon rubiginosum</name>
    <dbReference type="NCBI Taxonomy" id="110542"/>
    <lineage>
        <taxon>Eukaryota</taxon>
        <taxon>Fungi</taxon>
        <taxon>Dikarya</taxon>
        <taxon>Ascomycota</taxon>
        <taxon>Pezizomycotina</taxon>
        <taxon>Sordariomycetes</taxon>
        <taxon>Xylariomycetidae</taxon>
        <taxon>Xylariales</taxon>
        <taxon>Hypoxylaceae</taxon>
        <taxon>Hypoxylon</taxon>
    </lineage>
</organism>
<evidence type="ECO:0000313" key="1">
    <source>
        <dbReference type="EMBL" id="KAI6083977.1"/>
    </source>
</evidence>
<accession>A0ACC0CU81</accession>
<protein>
    <submittedName>
        <fullName evidence="1">Uncharacterized protein</fullName>
    </submittedName>
</protein>
<dbReference type="EMBL" id="MU394344">
    <property type="protein sequence ID" value="KAI6083977.1"/>
    <property type="molecule type" value="Genomic_DNA"/>
</dbReference>
<comment type="caution">
    <text evidence="1">The sequence shown here is derived from an EMBL/GenBank/DDBJ whole genome shotgun (WGS) entry which is preliminary data.</text>
</comment>
<evidence type="ECO:0000313" key="2">
    <source>
        <dbReference type="Proteomes" id="UP001497680"/>
    </source>
</evidence>